<dbReference type="AlphaFoldDB" id="C0XG98"/>
<name>C0XG98_LENH9</name>
<accession>C0XG98</accession>
<dbReference type="Proteomes" id="UP000003752">
    <property type="component" value="Unassembled WGS sequence"/>
</dbReference>
<keyword evidence="2" id="KW-1185">Reference proteome</keyword>
<dbReference type="EMBL" id="ACGP01000043">
    <property type="protein sequence ID" value="EEI25600.1"/>
    <property type="molecule type" value="Genomic_DNA"/>
</dbReference>
<comment type="caution">
    <text evidence="1">The sequence shown here is derived from an EMBL/GenBank/DDBJ whole genome shotgun (WGS) entry which is preliminary data.</text>
</comment>
<evidence type="ECO:0000313" key="2">
    <source>
        <dbReference type="Proteomes" id="UP000003752"/>
    </source>
</evidence>
<sequence length="51" mass="4747">MVDVQAVEVAGQAGEVDDVALGDGAAGGLEAVADLQGGKRGLAGGACALHG</sequence>
<reference evidence="1 2" key="1">
    <citation type="submission" date="2009-01" db="EMBL/GenBank/DDBJ databases">
        <authorList>
            <person name="Qin X."/>
            <person name="Bachman B."/>
            <person name="Battles P."/>
            <person name="Bell A."/>
            <person name="Bess C."/>
            <person name="Bickham C."/>
            <person name="Chaboub L."/>
            <person name="Chen D."/>
            <person name="Coyle M."/>
            <person name="Deiros D.R."/>
            <person name="Dinh H."/>
            <person name="Forbes L."/>
            <person name="Fowler G."/>
            <person name="Francisco L."/>
            <person name="Fu Q."/>
            <person name="Gubbala S."/>
            <person name="Hale W."/>
            <person name="Han Y."/>
            <person name="Hemphill L."/>
            <person name="Highlander S.K."/>
            <person name="Hirani K."/>
            <person name="Hogues M."/>
            <person name="Jackson L."/>
            <person name="Jakkamsetti A."/>
            <person name="Javaid M."/>
            <person name="Jiang H."/>
            <person name="Korchina V."/>
            <person name="Kovar C."/>
            <person name="Lara F."/>
            <person name="Lee S."/>
            <person name="Mata R."/>
            <person name="Mathew T."/>
            <person name="Moen C."/>
            <person name="Morales K."/>
            <person name="Munidasa M."/>
            <person name="Nazareth L."/>
            <person name="Ngo R."/>
            <person name="Nguyen L."/>
            <person name="Okwuonu G."/>
            <person name="Ongeri F."/>
            <person name="Patil S."/>
            <person name="Petrosino J."/>
            <person name="Pham C."/>
            <person name="Pham P."/>
            <person name="Pu L.-L."/>
            <person name="Puazo M."/>
            <person name="Raj R."/>
            <person name="Reid J."/>
            <person name="Rouhana J."/>
            <person name="Saada N."/>
            <person name="Shang Y."/>
            <person name="Simmons D."/>
            <person name="Thornton R."/>
            <person name="Warren J."/>
            <person name="Weissenberger G."/>
            <person name="Zhang J."/>
            <person name="Zhang L."/>
            <person name="Zhou C."/>
            <person name="Zhu D."/>
            <person name="Muzny D."/>
            <person name="Worley K."/>
            <person name="Gibbs R."/>
        </authorList>
    </citation>
    <scope>NUCLEOTIDE SEQUENCE [LARGE SCALE GENOMIC DNA]</scope>
    <source>
        <strain evidence="2">ATCC 8290 / DSM 20176 / CCUG 30140 / JCM 1155 / KCTC 3500 / NBRC 15886 / NCIMB 8040 / NRRL B-1843 / 9</strain>
    </source>
</reference>
<organism evidence="1 2">
    <name type="scientific">Lentilactobacillus hilgardii (strain ATCC 8290 / DSM 20176 / CCUG 30140 / JCM 1155 / KCTC 3500 / NBRC 15886 / NCIMB 8040 / NRRL B-1843 / 9)</name>
    <dbReference type="NCBI Taxonomy" id="1423757"/>
    <lineage>
        <taxon>Bacteria</taxon>
        <taxon>Bacillati</taxon>
        <taxon>Bacillota</taxon>
        <taxon>Bacilli</taxon>
        <taxon>Lactobacillales</taxon>
        <taxon>Lactobacillaceae</taxon>
        <taxon>Lentilactobacillus</taxon>
    </lineage>
</organism>
<dbReference type="HOGENOM" id="CLU_3100166_0_0_9"/>
<gene>
    <name evidence="1" type="ORF">HMPREF0519_0259</name>
</gene>
<protein>
    <submittedName>
        <fullName evidence="1">Uncharacterized protein</fullName>
    </submittedName>
</protein>
<proteinExistence type="predicted"/>
<evidence type="ECO:0000313" key="1">
    <source>
        <dbReference type="EMBL" id="EEI25600.1"/>
    </source>
</evidence>